<evidence type="ECO:0000313" key="2">
    <source>
        <dbReference type="Proteomes" id="UP000054383"/>
    </source>
</evidence>
<dbReference type="InterPro" id="IPR053178">
    <property type="entry name" value="Osmoadaptation_assoc"/>
</dbReference>
<dbReference type="EMBL" id="CVMT01000005">
    <property type="protein sequence ID" value="CRG89046.1"/>
    <property type="molecule type" value="Genomic_DNA"/>
</dbReference>
<evidence type="ECO:0000313" key="1">
    <source>
        <dbReference type="EMBL" id="CRG89046.1"/>
    </source>
</evidence>
<evidence type="ECO:0008006" key="3">
    <source>
        <dbReference type="Google" id="ProtNLM"/>
    </source>
</evidence>
<dbReference type="PANTHER" id="PTHR38111">
    <property type="entry name" value="ZN(2)-C6 FUNGAL-TYPE DOMAIN-CONTAINING PROTEIN-RELATED"/>
    <property type="match status" value="1"/>
</dbReference>
<name>A0A0U1M1R5_TALIS</name>
<accession>A0A0U1M1R5</accession>
<dbReference type="Pfam" id="PF11951">
    <property type="entry name" value="Fungal_trans_2"/>
    <property type="match status" value="1"/>
</dbReference>
<gene>
    <name evidence="1" type="ORF">PISL3812_06081</name>
</gene>
<keyword evidence="2" id="KW-1185">Reference proteome</keyword>
<dbReference type="AlphaFoldDB" id="A0A0U1M1R5"/>
<dbReference type="InterPro" id="IPR021858">
    <property type="entry name" value="Fun_TF"/>
</dbReference>
<organism evidence="1 2">
    <name type="scientific">Talaromyces islandicus</name>
    <name type="common">Penicillium islandicum</name>
    <dbReference type="NCBI Taxonomy" id="28573"/>
    <lineage>
        <taxon>Eukaryota</taxon>
        <taxon>Fungi</taxon>
        <taxon>Dikarya</taxon>
        <taxon>Ascomycota</taxon>
        <taxon>Pezizomycotina</taxon>
        <taxon>Eurotiomycetes</taxon>
        <taxon>Eurotiomycetidae</taxon>
        <taxon>Eurotiales</taxon>
        <taxon>Trichocomaceae</taxon>
        <taxon>Talaromyces</taxon>
        <taxon>Talaromyces sect. Islandici</taxon>
    </lineage>
</organism>
<protein>
    <recommendedName>
        <fullName evidence="3">Transcription factor domain-containing protein</fullName>
    </recommendedName>
</protein>
<dbReference type="STRING" id="28573.A0A0U1M1R5"/>
<dbReference type="OMA" id="IGWTTHE"/>
<reference evidence="1 2" key="1">
    <citation type="submission" date="2015-04" db="EMBL/GenBank/DDBJ databases">
        <authorList>
            <person name="Syromyatnikov M.Y."/>
            <person name="Popov V.N."/>
        </authorList>
    </citation>
    <scope>NUCLEOTIDE SEQUENCE [LARGE SCALE GENOMIC DNA]</scope>
    <source>
        <strain evidence="1">WF-38-12</strain>
    </source>
</reference>
<dbReference type="OrthoDB" id="3525185at2759"/>
<proteinExistence type="predicted"/>
<sequence length="332" mass="37553">MHQKQLPLRGPRQGNCFHSPYTSGLLAKAKNGDIQFRREANSTSVSQIPLQVNSAPIYVDSILNTFILAYLHSSLILSPIRQSNSTEPPASWLQIAVALPRRGHLLSIALQALCMNKIRRVYGNNAFLMQGMTVHGQALRALQNEIHSTNTAAAVETLTAIRVLGMYEMFEGTMGSAIGWTTHEERVEEWMQLRGFSSSQHDNDPRPKFRKVTLFGEERWCVEPWDDKPKDCIQQLNDIGLLLPVILENLHTIQNLTEGQIRQRCQHLQDHFNAWHAHLLSLSPTPPYWDQLAELTTPVIDIPPVPFVTAFNFLNIRVAEGLAIFWAIRLSP</sequence>
<dbReference type="Proteomes" id="UP000054383">
    <property type="component" value="Unassembled WGS sequence"/>
</dbReference>